<evidence type="ECO:0000256" key="1">
    <source>
        <dbReference type="ARBA" id="ARBA00009512"/>
    </source>
</evidence>
<dbReference type="GO" id="GO:0003735">
    <property type="term" value="F:structural constituent of ribosome"/>
    <property type="evidence" value="ECO:0007669"/>
    <property type="project" value="InterPro"/>
</dbReference>
<dbReference type="PANTHER" id="PTHR21011">
    <property type="entry name" value="MITOCHONDRIAL 28S RIBOSOMAL PROTEIN S6"/>
    <property type="match status" value="1"/>
</dbReference>
<dbReference type="InterPro" id="IPR000529">
    <property type="entry name" value="Ribosomal_bS6"/>
</dbReference>
<evidence type="ECO:0008006" key="4">
    <source>
        <dbReference type="Google" id="ProtNLM"/>
    </source>
</evidence>
<dbReference type="PANTHER" id="PTHR21011:SF1">
    <property type="entry name" value="SMALL RIBOSOMAL SUBUNIT PROTEIN BS6M"/>
    <property type="match status" value="1"/>
</dbReference>
<evidence type="ECO:0000313" key="2">
    <source>
        <dbReference type="EMBL" id="PHH73696.1"/>
    </source>
</evidence>
<dbReference type="GO" id="GO:0006412">
    <property type="term" value="P:translation"/>
    <property type="evidence" value="ECO:0007669"/>
    <property type="project" value="InterPro"/>
</dbReference>
<name>A0A2C5Z122_9HYPO</name>
<proteinExistence type="inferred from homology"/>
<dbReference type="OrthoDB" id="10259681at2759"/>
<comment type="caution">
    <text evidence="2">The sequence shown here is derived from an EMBL/GenBank/DDBJ whole genome shotgun (WGS) entry which is preliminary data.</text>
</comment>
<protein>
    <recommendedName>
        <fullName evidence="4">Ribosomal protein S6</fullName>
    </recommendedName>
</protein>
<dbReference type="AlphaFoldDB" id="A0A2C5Z122"/>
<organism evidence="2 3">
    <name type="scientific">Ophiocordyceps australis</name>
    <dbReference type="NCBI Taxonomy" id="1399860"/>
    <lineage>
        <taxon>Eukaryota</taxon>
        <taxon>Fungi</taxon>
        <taxon>Dikarya</taxon>
        <taxon>Ascomycota</taxon>
        <taxon>Pezizomycotina</taxon>
        <taxon>Sordariomycetes</taxon>
        <taxon>Hypocreomycetidae</taxon>
        <taxon>Hypocreales</taxon>
        <taxon>Ophiocordycipitaceae</taxon>
        <taxon>Ophiocordyceps</taxon>
    </lineage>
</organism>
<sequence length="118" mass="13081">MLYELIAIVRPGTVSEVRDIAFTIGSSILRSGGVIRGFANWGVYQLPSPITSHQTSYAHGHHFVVRYDLSGTAHQELRKNLLLEPRMLRTAHVRLGNGKLPSLASYGAPVWRTQSTQV</sequence>
<dbReference type="InterPro" id="IPR014717">
    <property type="entry name" value="Transl_elong_EF1B/ribsomal_bS6"/>
</dbReference>
<dbReference type="SUPFAM" id="SSF54995">
    <property type="entry name" value="Ribosomal protein S6"/>
    <property type="match status" value="1"/>
</dbReference>
<gene>
    <name evidence="2" type="ORF">CDD82_5316</name>
</gene>
<dbReference type="GO" id="GO:0070181">
    <property type="term" value="F:small ribosomal subunit rRNA binding"/>
    <property type="evidence" value="ECO:0007669"/>
    <property type="project" value="TreeGrafter"/>
</dbReference>
<keyword evidence="3" id="KW-1185">Reference proteome</keyword>
<comment type="similarity">
    <text evidence="1">Belongs to the bacterial ribosomal protein bS6 family.</text>
</comment>
<dbReference type="InterPro" id="IPR035980">
    <property type="entry name" value="Ribosomal_bS6_sf"/>
</dbReference>
<reference evidence="2 3" key="1">
    <citation type="submission" date="2017-06" db="EMBL/GenBank/DDBJ databases">
        <title>Ant-infecting Ophiocordyceps genomes reveal a high diversity of potential behavioral manipulation genes and a possible major role for enterotoxins.</title>
        <authorList>
            <person name="De Bekker C."/>
            <person name="Evans H.C."/>
            <person name="Brachmann A."/>
            <person name="Hughes D.P."/>
        </authorList>
    </citation>
    <scope>NUCLEOTIDE SEQUENCE [LARGE SCALE GENOMIC DNA]</scope>
    <source>
        <strain evidence="2 3">1348a</strain>
    </source>
</reference>
<accession>A0A2C5Z122</accession>
<dbReference type="Gene3D" id="3.30.70.60">
    <property type="match status" value="1"/>
</dbReference>
<dbReference type="GO" id="GO:0005763">
    <property type="term" value="C:mitochondrial small ribosomal subunit"/>
    <property type="evidence" value="ECO:0007669"/>
    <property type="project" value="TreeGrafter"/>
</dbReference>
<dbReference type="CDD" id="cd15465">
    <property type="entry name" value="bS6_mito"/>
    <property type="match status" value="1"/>
</dbReference>
<evidence type="ECO:0000313" key="3">
    <source>
        <dbReference type="Proteomes" id="UP000224854"/>
    </source>
</evidence>
<dbReference type="Proteomes" id="UP000224854">
    <property type="component" value="Unassembled WGS sequence"/>
</dbReference>
<dbReference type="EMBL" id="NJEU01000484">
    <property type="protein sequence ID" value="PHH73696.1"/>
    <property type="molecule type" value="Genomic_DNA"/>
</dbReference>
<dbReference type="Pfam" id="PF01250">
    <property type="entry name" value="Ribosomal_S6"/>
    <property type="match status" value="1"/>
</dbReference>